<keyword evidence="2" id="KW-1185">Reference proteome</keyword>
<dbReference type="Proteomes" id="UP001165121">
    <property type="component" value="Unassembled WGS sequence"/>
</dbReference>
<comment type="caution">
    <text evidence="1">The sequence shown here is derived from an EMBL/GenBank/DDBJ whole genome shotgun (WGS) entry which is preliminary data.</text>
</comment>
<dbReference type="EMBL" id="BSXT01001088">
    <property type="protein sequence ID" value="GMF38440.1"/>
    <property type="molecule type" value="Genomic_DNA"/>
</dbReference>
<name>A0A9W6XH57_9STRA</name>
<reference evidence="1" key="1">
    <citation type="submission" date="2023-04" db="EMBL/GenBank/DDBJ databases">
        <title>Phytophthora fragariaefolia NBRC 109709.</title>
        <authorList>
            <person name="Ichikawa N."/>
            <person name="Sato H."/>
            <person name="Tonouchi N."/>
        </authorList>
    </citation>
    <scope>NUCLEOTIDE SEQUENCE</scope>
    <source>
        <strain evidence="1">NBRC 109709</strain>
    </source>
</reference>
<accession>A0A9W6XH57</accession>
<gene>
    <name evidence="1" type="ORF">Pfra01_001108800</name>
</gene>
<dbReference type="OrthoDB" id="96435at2759"/>
<dbReference type="AlphaFoldDB" id="A0A9W6XH57"/>
<organism evidence="1 2">
    <name type="scientific">Phytophthora fragariaefolia</name>
    <dbReference type="NCBI Taxonomy" id="1490495"/>
    <lineage>
        <taxon>Eukaryota</taxon>
        <taxon>Sar</taxon>
        <taxon>Stramenopiles</taxon>
        <taxon>Oomycota</taxon>
        <taxon>Peronosporomycetes</taxon>
        <taxon>Peronosporales</taxon>
        <taxon>Peronosporaceae</taxon>
        <taxon>Phytophthora</taxon>
    </lineage>
</organism>
<proteinExistence type="predicted"/>
<protein>
    <submittedName>
        <fullName evidence="1">Unnamed protein product</fullName>
    </submittedName>
</protein>
<evidence type="ECO:0000313" key="2">
    <source>
        <dbReference type="Proteomes" id="UP001165121"/>
    </source>
</evidence>
<sequence length="223" mass="25489">MLNSRTYERIAVDYAHKLKVVEYMEKGNDLDDTIDFFYGAVTDKEKRAKKKQINKWLKQTVHIRAMCSSGRGTHGNLRVVGTGTVLPSDAESDLVLWINSLRKDGAPVSRLMLELQAKGNREGMWPRRQLPHGRLRDQLAAYRAEEKRRARKCSKLEQDIIRTRKELVQAESDEEVNRLLSGHGEEPFKLKAPNRVDIARWVASCWDALTPATIRSDFGELGS</sequence>
<evidence type="ECO:0000313" key="1">
    <source>
        <dbReference type="EMBL" id="GMF38440.1"/>
    </source>
</evidence>